<dbReference type="SUPFAM" id="SSF56112">
    <property type="entry name" value="Protein kinase-like (PK-like)"/>
    <property type="match status" value="1"/>
</dbReference>
<dbReference type="RefSeq" id="WP_131759105.1">
    <property type="nucleotide sequence ID" value="NZ_CAACUY010000068.1"/>
</dbReference>
<organism evidence="1 2">
    <name type="scientific">Actinomadura fibrosa</name>
    <dbReference type="NCBI Taxonomy" id="111802"/>
    <lineage>
        <taxon>Bacteria</taxon>
        <taxon>Bacillati</taxon>
        <taxon>Actinomycetota</taxon>
        <taxon>Actinomycetes</taxon>
        <taxon>Streptosporangiales</taxon>
        <taxon>Thermomonosporaceae</taxon>
        <taxon>Actinomadura</taxon>
    </lineage>
</organism>
<dbReference type="InterPro" id="IPR011009">
    <property type="entry name" value="Kinase-like_dom_sf"/>
</dbReference>
<name>A0ABW2XQH6_9ACTN</name>
<dbReference type="EMBL" id="JBHTGP010000013">
    <property type="protein sequence ID" value="MFD0688122.1"/>
    <property type="molecule type" value="Genomic_DNA"/>
</dbReference>
<keyword evidence="2" id="KW-1185">Reference proteome</keyword>
<evidence type="ECO:0000313" key="2">
    <source>
        <dbReference type="Proteomes" id="UP001597063"/>
    </source>
</evidence>
<evidence type="ECO:0000313" key="1">
    <source>
        <dbReference type="EMBL" id="MFD0688122.1"/>
    </source>
</evidence>
<protein>
    <submittedName>
        <fullName evidence="1">Phosphotransferase</fullName>
    </submittedName>
</protein>
<reference evidence="2" key="1">
    <citation type="journal article" date="2019" name="Int. J. Syst. Evol. Microbiol.">
        <title>The Global Catalogue of Microorganisms (GCM) 10K type strain sequencing project: providing services to taxonomists for standard genome sequencing and annotation.</title>
        <authorList>
            <consortium name="The Broad Institute Genomics Platform"/>
            <consortium name="The Broad Institute Genome Sequencing Center for Infectious Disease"/>
            <person name="Wu L."/>
            <person name="Ma J."/>
        </authorList>
    </citation>
    <scope>NUCLEOTIDE SEQUENCE [LARGE SCALE GENOMIC DNA]</scope>
    <source>
        <strain evidence="2">JCM 9371</strain>
    </source>
</reference>
<accession>A0ABW2XQH6</accession>
<gene>
    <name evidence="1" type="ORF">ACFQZM_26765</name>
</gene>
<comment type="caution">
    <text evidence="1">The sequence shown here is derived from an EMBL/GenBank/DDBJ whole genome shotgun (WGS) entry which is preliminary data.</text>
</comment>
<dbReference type="Proteomes" id="UP001597063">
    <property type="component" value="Unassembled WGS sequence"/>
</dbReference>
<proteinExistence type="predicted"/>
<sequence length="269" mass="29566">MDRVEWESLPAPVRDLAQEHLGTIVKVEPIREGRRSALAALAHTKTGRAFLKAAPVDDTRAAAQLTREASLAPHLTALAPALLCDIKQAGWRLLGFEHVQGHRATYAPGSPDLPAVLETIAVLDQLAVPDEVELMWFESRWSTYAPAPRELVHLAGGTLLHTDLNPGNVLIGPHRATLVDWGMASRGAAFVNPADLVVNLIACGHTPRDAETTVADLHAWRDSDPEVIDFYARTVASTWLQALWSYTHPWARAVVAAAQRWALYRQELR</sequence>
<dbReference type="Gene3D" id="3.90.1200.10">
    <property type="match status" value="1"/>
</dbReference>